<dbReference type="GO" id="GO:0005743">
    <property type="term" value="C:mitochondrial inner membrane"/>
    <property type="evidence" value="ECO:0007669"/>
    <property type="project" value="UniProtKB-SubCell"/>
</dbReference>
<feature type="transmembrane region" description="Helical" evidence="11">
    <location>
        <begin position="112"/>
        <end position="133"/>
    </location>
</feature>
<evidence type="ECO:0000256" key="4">
    <source>
        <dbReference type="ARBA" id="ARBA00022692"/>
    </source>
</evidence>
<evidence type="ECO:0000256" key="3">
    <source>
        <dbReference type="ARBA" id="ARBA00018191"/>
    </source>
</evidence>
<dbReference type="AlphaFoldDB" id="A0A9P0J453"/>
<evidence type="ECO:0000256" key="11">
    <source>
        <dbReference type="SAM" id="Phobius"/>
    </source>
</evidence>
<dbReference type="InterPro" id="IPR039205">
    <property type="entry name" value="NDUFA11"/>
</dbReference>
<organism evidence="12 13">
    <name type="scientific">Aphis gossypii</name>
    <name type="common">Cotton aphid</name>
    <dbReference type="NCBI Taxonomy" id="80765"/>
    <lineage>
        <taxon>Eukaryota</taxon>
        <taxon>Metazoa</taxon>
        <taxon>Ecdysozoa</taxon>
        <taxon>Arthropoda</taxon>
        <taxon>Hexapoda</taxon>
        <taxon>Insecta</taxon>
        <taxon>Pterygota</taxon>
        <taxon>Neoptera</taxon>
        <taxon>Paraneoptera</taxon>
        <taxon>Hemiptera</taxon>
        <taxon>Sternorrhyncha</taxon>
        <taxon>Aphidomorpha</taxon>
        <taxon>Aphidoidea</taxon>
        <taxon>Aphididae</taxon>
        <taxon>Aphidini</taxon>
        <taxon>Aphis</taxon>
        <taxon>Aphis</taxon>
    </lineage>
</organism>
<keyword evidence="5" id="KW-0999">Mitochondrion inner membrane</keyword>
<keyword evidence="4 11" id="KW-0812">Transmembrane</keyword>
<evidence type="ECO:0000256" key="10">
    <source>
        <dbReference type="ARBA" id="ARBA00031497"/>
    </source>
</evidence>
<evidence type="ECO:0000313" key="12">
    <source>
        <dbReference type="EMBL" id="CAH1726169.1"/>
    </source>
</evidence>
<feature type="transmembrane region" description="Helical" evidence="11">
    <location>
        <begin position="139"/>
        <end position="157"/>
    </location>
</feature>
<comment type="similarity">
    <text evidence="2">Belongs to the complex I NDUFA11 subunit family.</text>
</comment>
<comment type="subcellular location">
    <subcellularLocation>
        <location evidence="1">Mitochondrion inner membrane</location>
        <topology evidence="1">Multi-pass membrane protein</topology>
        <orientation evidence="1">Matrix side</orientation>
    </subcellularLocation>
</comment>
<evidence type="ECO:0000256" key="8">
    <source>
        <dbReference type="ARBA" id="ARBA00023136"/>
    </source>
</evidence>
<keyword evidence="7" id="KW-0496">Mitochondrion</keyword>
<keyword evidence="6 11" id="KW-1133">Transmembrane helix</keyword>
<evidence type="ECO:0000256" key="9">
    <source>
        <dbReference type="ARBA" id="ARBA00030608"/>
    </source>
</evidence>
<keyword evidence="13" id="KW-1185">Reference proteome</keyword>
<dbReference type="GO" id="GO:0045271">
    <property type="term" value="C:respiratory chain complex I"/>
    <property type="evidence" value="ECO:0007669"/>
    <property type="project" value="InterPro"/>
</dbReference>
<dbReference type="PANTHER" id="PTHR21382">
    <property type="entry name" value="NADH-UBIQUINONE OXIDOREDUCTASE SUBUNIT"/>
    <property type="match status" value="1"/>
</dbReference>
<evidence type="ECO:0000256" key="1">
    <source>
        <dbReference type="ARBA" id="ARBA00004292"/>
    </source>
</evidence>
<protein>
    <recommendedName>
        <fullName evidence="3">NADH dehydrogenase [ubiquinone] 1 alpha subcomplex subunit 11</fullName>
    </recommendedName>
    <alternativeName>
        <fullName evidence="9">Complex I-B14.7</fullName>
    </alternativeName>
    <alternativeName>
        <fullName evidence="10">NADH-ubiquinone oxidoreductase subunit B14.7</fullName>
    </alternativeName>
</protein>
<dbReference type="GO" id="GO:0006120">
    <property type="term" value="P:mitochondrial electron transport, NADH to ubiquinone"/>
    <property type="evidence" value="ECO:0007669"/>
    <property type="project" value="InterPro"/>
</dbReference>
<sequence length="227" mass="26205">GRFRDRELKKKKIQLHRKRYSFSLDQVVCILDSSLRTHFDDQFISTPTERIATMSIFKYSYYDTPDGHDLVKKLFYTNKKVSIIGFGLASTEIILVSKPFGYLNTVYRYGQLMGPMFAATTTFCIVTHVATNLRGKDDMLNYAIGGFSTGILTGLLVKQKFLGFWMAVSMACIGVAKKHSKLNNYEFYPTLPNHRKPIYGDFRTPYNNWTVFEPREKGWVAAEERKE</sequence>
<name>A0A9P0J453_APHGO</name>
<gene>
    <name evidence="12" type="ORF">APHIGO_LOCUS7104</name>
</gene>
<accession>A0A9P0J453</accession>
<dbReference type="Proteomes" id="UP001154329">
    <property type="component" value="Chromosome 2"/>
</dbReference>
<evidence type="ECO:0000256" key="6">
    <source>
        <dbReference type="ARBA" id="ARBA00022989"/>
    </source>
</evidence>
<feature type="non-terminal residue" evidence="12">
    <location>
        <position position="227"/>
    </location>
</feature>
<reference evidence="12" key="2">
    <citation type="submission" date="2022-10" db="EMBL/GenBank/DDBJ databases">
        <authorList>
            <consortium name="ENA_rothamsted_submissions"/>
            <consortium name="culmorum"/>
            <person name="King R."/>
        </authorList>
    </citation>
    <scope>NUCLEOTIDE SEQUENCE</scope>
</reference>
<dbReference type="PANTHER" id="PTHR21382:SF1">
    <property type="entry name" value="NADH DEHYDROGENASE [UBIQUINONE] 1 ALPHA SUBCOMPLEX SUBUNIT 11"/>
    <property type="match status" value="1"/>
</dbReference>
<dbReference type="EMBL" id="OU899035">
    <property type="protein sequence ID" value="CAH1726169.1"/>
    <property type="molecule type" value="Genomic_DNA"/>
</dbReference>
<proteinExistence type="inferred from homology"/>
<evidence type="ECO:0000256" key="2">
    <source>
        <dbReference type="ARBA" id="ARBA00008699"/>
    </source>
</evidence>
<evidence type="ECO:0000256" key="7">
    <source>
        <dbReference type="ARBA" id="ARBA00023128"/>
    </source>
</evidence>
<evidence type="ECO:0000256" key="5">
    <source>
        <dbReference type="ARBA" id="ARBA00022792"/>
    </source>
</evidence>
<keyword evidence="8 11" id="KW-0472">Membrane</keyword>
<evidence type="ECO:0000313" key="13">
    <source>
        <dbReference type="Proteomes" id="UP001154329"/>
    </source>
</evidence>
<reference evidence="12" key="1">
    <citation type="submission" date="2022-02" db="EMBL/GenBank/DDBJ databases">
        <authorList>
            <person name="King R."/>
        </authorList>
    </citation>
    <scope>NUCLEOTIDE SEQUENCE</scope>
</reference>